<dbReference type="EMBL" id="JADNYJ010000109">
    <property type="protein sequence ID" value="KAF8884270.1"/>
    <property type="molecule type" value="Genomic_DNA"/>
</dbReference>
<accession>A0A9P5NGP9</accession>
<dbReference type="InterPro" id="IPR024652">
    <property type="entry name" value="Trichodiene_synth"/>
</dbReference>
<dbReference type="Gene3D" id="1.10.600.10">
    <property type="entry name" value="Farnesyl Diphosphate Synthase"/>
    <property type="match status" value="1"/>
</dbReference>
<evidence type="ECO:0000313" key="3">
    <source>
        <dbReference type="EMBL" id="KAF8884270.1"/>
    </source>
</evidence>
<protein>
    <submittedName>
        <fullName evidence="3">Trichodiene synthase</fullName>
    </submittedName>
</protein>
<comment type="similarity">
    <text evidence="1">Belongs to the trichodiene synthase family.</text>
</comment>
<comment type="caution">
    <text evidence="3">The sequence shown here is derived from an EMBL/GenBank/DDBJ whole genome shotgun (WGS) entry which is preliminary data.</text>
</comment>
<proteinExistence type="inferred from homology"/>
<organism evidence="3 4">
    <name type="scientific">Gymnopilus junonius</name>
    <name type="common">Spectacular rustgill mushroom</name>
    <name type="synonym">Gymnopilus spectabilis subsp. junonius</name>
    <dbReference type="NCBI Taxonomy" id="109634"/>
    <lineage>
        <taxon>Eukaryota</taxon>
        <taxon>Fungi</taxon>
        <taxon>Dikarya</taxon>
        <taxon>Basidiomycota</taxon>
        <taxon>Agaricomycotina</taxon>
        <taxon>Agaricomycetes</taxon>
        <taxon>Agaricomycetidae</taxon>
        <taxon>Agaricales</taxon>
        <taxon>Agaricineae</taxon>
        <taxon>Hymenogastraceae</taxon>
        <taxon>Gymnopilus</taxon>
    </lineage>
</organism>
<keyword evidence="2" id="KW-0456">Lyase</keyword>
<dbReference type="Pfam" id="PF06330">
    <property type="entry name" value="TRI5"/>
    <property type="match status" value="1"/>
</dbReference>
<gene>
    <name evidence="3" type="ORF">CPB84DRAFT_1816972</name>
</gene>
<dbReference type="InterPro" id="IPR008949">
    <property type="entry name" value="Isoprenoid_synthase_dom_sf"/>
</dbReference>
<sequence length="173" mass="19815">MYTFWDLLPANCIIISAMEYLNGCTLEEMPELQHMKVSKTAQSWPYYLRAKTGVATAYAFMLFPKKIKPGISTYIQVIGDISLFIDLTNNVLSFHKEYLAGETNNYVHNKAHVTGKSIQETLREVTTDALAAHARVKSVLQFTDKCTLWEQFVNGYLAFHVTQSRYRLNDLSF</sequence>
<reference evidence="3" key="1">
    <citation type="submission" date="2020-11" db="EMBL/GenBank/DDBJ databases">
        <authorList>
            <consortium name="DOE Joint Genome Institute"/>
            <person name="Ahrendt S."/>
            <person name="Riley R."/>
            <person name="Andreopoulos W."/>
            <person name="LaButti K."/>
            <person name="Pangilinan J."/>
            <person name="Ruiz-duenas F.J."/>
            <person name="Barrasa J.M."/>
            <person name="Sanchez-Garcia M."/>
            <person name="Camarero S."/>
            <person name="Miyauchi S."/>
            <person name="Serrano A."/>
            <person name="Linde D."/>
            <person name="Babiker R."/>
            <person name="Drula E."/>
            <person name="Ayuso-Fernandez I."/>
            <person name="Pacheco R."/>
            <person name="Padilla G."/>
            <person name="Ferreira P."/>
            <person name="Barriuso J."/>
            <person name="Kellner H."/>
            <person name="Castanera R."/>
            <person name="Alfaro M."/>
            <person name="Ramirez L."/>
            <person name="Pisabarro A.G."/>
            <person name="Kuo A."/>
            <person name="Tritt A."/>
            <person name="Lipzen A."/>
            <person name="He G."/>
            <person name="Yan M."/>
            <person name="Ng V."/>
            <person name="Cullen D."/>
            <person name="Martin F."/>
            <person name="Rosso M.-N."/>
            <person name="Henrissat B."/>
            <person name="Hibbett D."/>
            <person name="Martinez A.T."/>
            <person name="Grigoriev I.V."/>
        </authorList>
    </citation>
    <scope>NUCLEOTIDE SEQUENCE</scope>
    <source>
        <strain evidence="3">AH 44721</strain>
    </source>
</reference>
<dbReference type="Proteomes" id="UP000724874">
    <property type="component" value="Unassembled WGS sequence"/>
</dbReference>
<dbReference type="AlphaFoldDB" id="A0A9P5NGP9"/>
<dbReference type="OrthoDB" id="2998174at2759"/>
<dbReference type="SUPFAM" id="SSF48576">
    <property type="entry name" value="Terpenoid synthases"/>
    <property type="match status" value="1"/>
</dbReference>
<evidence type="ECO:0000313" key="4">
    <source>
        <dbReference type="Proteomes" id="UP000724874"/>
    </source>
</evidence>
<keyword evidence="4" id="KW-1185">Reference proteome</keyword>
<evidence type="ECO:0000256" key="2">
    <source>
        <dbReference type="ARBA" id="ARBA00023239"/>
    </source>
</evidence>
<evidence type="ECO:0000256" key="1">
    <source>
        <dbReference type="ARBA" id="ARBA00007946"/>
    </source>
</evidence>
<name>A0A9P5NGP9_GYMJU</name>
<dbReference type="GO" id="GO:0016838">
    <property type="term" value="F:carbon-oxygen lyase activity, acting on phosphates"/>
    <property type="evidence" value="ECO:0007669"/>
    <property type="project" value="InterPro"/>
</dbReference>